<comment type="subcellular location">
    <subcellularLocation>
        <location evidence="1">Cytoplasm</location>
        <location evidence="1">Cytoskeleton</location>
    </subcellularLocation>
</comment>
<evidence type="ECO:0000259" key="6">
    <source>
        <dbReference type="Pfam" id="PF24667"/>
    </source>
</evidence>
<dbReference type="GeneID" id="118275458"/>
<feature type="domain" description="CEP76/DRC7 peptidase-like" evidence="5">
    <location>
        <begin position="327"/>
        <end position="402"/>
    </location>
</feature>
<name>A0A9R0DDG6_SPOFR</name>
<accession>A0A9R0DDG6</accession>
<keyword evidence="8" id="KW-1185">Reference proteome</keyword>
<dbReference type="InterPro" id="IPR056292">
    <property type="entry name" value="DRC7_C"/>
</dbReference>
<protein>
    <submittedName>
        <fullName evidence="9">Dynein regulatory complex subunit 7 isoform X1</fullName>
    </submittedName>
</protein>
<feature type="domain" description="Dynein regulatory complex subunit 7 MORN" evidence="6">
    <location>
        <begin position="453"/>
        <end position="730"/>
    </location>
</feature>
<evidence type="ECO:0000256" key="3">
    <source>
        <dbReference type="ARBA" id="ARBA00023212"/>
    </source>
</evidence>
<dbReference type="InterPro" id="IPR056291">
    <property type="entry name" value="MORN_DRC7"/>
</dbReference>
<reference evidence="9" key="1">
    <citation type="submission" date="2025-08" db="UniProtKB">
        <authorList>
            <consortium name="RefSeq"/>
        </authorList>
    </citation>
    <scope>IDENTIFICATION</scope>
    <source>
        <tissue evidence="9">Whole larval tissue</tissue>
    </source>
</reference>
<dbReference type="GO" id="GO:0031514">
    <property type="term" value="C:motile cilium"/>
    <property type="evidence" value="ECO:0007669"/>
    <property type="project" value="TreeGrafter"/>
</dbReference>
<dbReference type="Pfam" id="PF24667">
    <property type="entry name" value="MORN_DRC7"/>
    <property type="match status" value="1"/>
</dbReference>
<dbReference type="OrthoDB" id="10262874at2759"/>
<dbReference type="CTD" id="4379864"/>
<evidence type="ECO:0000313" key="8">
    <source>
        <dbReference type="Proteomes" id="UP000829999"/>
    </source>
</evidence>
<dbReference type="GO" id="GO:0030317">
    <property type="term" value="P:flagellated sperm motility"/>
    <property type="evidence" value="ECO:0007669"/>
    <property type="project" value="TreeGrafter"/>
</dbReference>
<proteinExistence type="predicted"/>
<dbReference type="GO" id="GO:0005856">
    <property type="term" value="C:cytoskeleton"/>
    <property type="evidence" value="ECO:0007669"/>
    <property type="project" value="UniProtKB-SubCell"/>
</dbReference>
<feature type="region of interest" description="Disordered" evidence="4">
    <location>
        <begin position="1"/>
        <end position="37"/>
    </location>
</feature>
<dbReference type="PANTHER" id="PTHR35249:SF2">
    <property type="entry name" value="DYNEIN REGULATORY COMPLEX SUBUNIT 7"/>
    <property type="match status" value="1"/>
</dbReference>
<dbReference type="AlphaFoldDB" id="A0A9R0DDG6"/>
<feature type="domain" description="Dynein regulatory complex subunit 7 C-terminal" evidence="7">
    <location>
        <begin position="784"/>
        <end position="890"/>
    </location>
</feature>
<dbReference type="Pfam" id="PF24656">
    <property type="entry name" value="CEPT76_peptidase"/>
    <property type="match status" value="1"/>
</dbReference>
<evidence type="ECO:0000256" key="4">
    <source>
        <dbReference type="SAM" id="MobiDB-lite"/>
    </source>
</evidence>
<keyword evidence="3" id="KW-0206">Cytoskeleton</keyword>
<sequence>MSTGPAVKLVAPEHRSSEQKSIDQESPDKQPLDTVEEVNENVPSEIFEKPFEQEDFVEIPAKIFGLKEILEPLTIPGLNNAIYELGVVNMCWPEITEPVFETRTCFPPSYYTNSPKERLLLAYAENFRRQYNFHFKLRKPILLQVPNECGLQKMVCTSIRPTKLNFDETHTWEGVASLVSDYFDYEPLTKPTLHPERLISPYTAIIRRSANPFELAHVLVSWLIGAGYDAYVVVGCATRDVCMAIRYRTICPEIPDENEVIEEPPPPEEEPRYKLVPLPDLTSKYCKDMDIKEANKIQSQKDKIENERQRKIAELEKPPPDEMDGWRTHAWVLVLPHFMGVEEPFFIEPSEGNGYPLDAKQYQHIESVYNHENYYVNIQKEPEESLAELNYDLADLSCWEHLLAGEPFFRRQLVGIDTTDKRTAVDTEKHLDMPFSWVEKLDITGDEYEQRYPGSHKVIHYKKVLLEKFSPYSQKDGIVKRVKIFEDYALTIPLITYEWYKQREDKMEFVRLDHVTMQVKETFLIGRRDHLLKHSYAMDAPPCSVEGNRVMEFNYYPRLDHLLKLVCTPLTFEEHYKDRDDRLESRIIVYTEGTKLEPKRQVKDITETYSRNYDKPANKDIWKKIFHIQDNTIELLYQYAYNFVTNDTRSFIKPNLAETGGKILFYPDKTSGYIADPNADPPRPLDVYYALCENIDWEYQTTKHIRDRETDVNSYLRQRHRELKEPILYVALFDTERNEAAKKGWTEREIQKAEVTEREKEAEIDPLAPYLARMFGSGHGTGSQMSVKEATLIREQCINDFKAKQLIRQNLVQERFDKFNAEYKTKRLWYLANQFILTPEKESAYFTASAELSFKVHALEVRLTRHRDLSGPRFRALLDYLDKHPLLQEYNRATYLHHRNERDRKGY</sequence>
<feature type="compositionally biased region" description="Basic and acidic residues" evidence="4">
    <location>
        <begin position="11"/>
        <end position="31"/>
    </location>
</feature>
<evidence type="ECO:0000256" key="2">
    <source>
        <dbReference type="ARBA" id="ARBA00022490"/>
    </source>
</evidence>
<evidence type="ECO:0000256" key="1">
    <source>
        <dbReference type="ARBA" id="ARBA00004245"/>
    </source>
</evidence>
<evidence type="ECO:0000313" key="9">
    <source>
        <dbReference type="RefSeq" id="XP_035449318.2"/>
    </source>
</evidence>
<dbReference type="Pfam" id="PF24671">
    <property type="entry name" value="DRC7_C"/>
    <property type="match status" value="1"/>
</dbReference>
<dbReference type="RefSeq" id="XP_035449318.2">
    <property type="nucleotide sequence ID" value="XM_035593425.2"/>
</dbReference>
<evidence type="ECO:0000259" key="5">
    <source>
        <dbReference type="Pfam" id="PF24656"/>
    </source>
</evidence>
<keyword evidence="2" id="KW-0963">Cytoplasm</keyword>
<dbReference type="InterPro" id="IPR056290">
    <property type="entry name" value="CEPT76/DRC7_peptidase-like_dom"/>
</dbReference>
<gene>
    <name evidence="9" type="primary">LOC118275458</name>
</gene>
<dbReference type="PANTHER" id="PTHR35249">
    <property type="entry name" value="DYNEIN REGULATORY COMPLEX SUBUNIT 7"/>
    <property type="match status" value="1"/>
</dbReference>
<organism evidence="8 9">
    <name type="scientific">Spodoptera frugiperda</name>
    <name type="common">Fall armyworm</name>
    <dbReference type="NCBI Taxonomy" id="7108"/>
    <lineage>
        <taxon>Eukaryota</taxon>
        <taxon>Metazoa</taxon>
        <taxon>Ecdysozoa</taxon>
        <taxon>Arthropoda</taxon>
        <taxon>Hexapoda</taxon>
        <taxon>Insecta</taxon>
        <taxon>Pterygota</taxon>
        <taxon>Neoptera</taxon>
        <taxon>Endopterygota</taxon>
        <taxon>Lepidoptera</taxon>
        <taxon>Glossata</taxon>
        <taxon>Ditrysia</taxon>
        <taxon>Noctuoidea</taxon>
        <taxon>Noctuidae</taxon>
        <taxon>Amphipyrinae</taxon>
        <taxon>Spodoptera</taxon>
    </lineage>
</organism>
<dbReference type="InterPro" id="IPR033551">
    <property type="entry name" value="DRC7/lobo"/>
</dbReference>
<evidence type="ECO:0000259" key="7">
    <source>
        <dbReference type="Pfam" id="PF24671"/>
    </source>
</evidence>
<dbReference type="Proteomes" id="UP000829999">
    <property type="component" value="Chromosome 8"/>
</dbReference>